<keyword evidence="7" id="KW-0479">Metal-binding</keyword>
<keyword evidence="11 13" id="KW-0472">Membrane</keyword>
<evidence type="ECO:0000256" key="3">
    <source>
        <dbReference type="ARBA" id="ARBA00022448"/>
    </source>
</evidence>
<feature type="transmembrane region" description="Helical" evidence="13">
    <location>
        <begin position="18"/>
        <end position="37"/>
    </location>
</feature>
<keyword evidence="9 13" id="KW-1133">Transmembrane helix</keyword>
<organism evidence="15 16">
    <name type="scientific">Micavibrio aeruginosavorus</name>
    <dbReference type="NCBI Taxonomy" id="349221"/>
    <lineage>
        <taxon>Bacteria</taxon>
        <taxon>Pseudomonadati</taxon>
        <taxon>Bdellovibrionota</taxon>
        <taxon>Bdellovibrionia</taxon>
        <taxon>Bdellovibrionales</taxon>
        <taxon>Pseudobdellovibrionaceae</taxon>
        <taxon>Micavibrio</taxon>
    </lineage>
</organism>
<dbReference type="GO" id="GO:0046872">
    <property type="term" value="F:metal ion binding"/>
    <property type="evidence" value="ECO:0007669"/>
    <property type="project" value="UniProtKB-KW"/>
</dbReference>
<keyword evidence="10" id="KW-0408">Iron</keyword>
<dbReference type="PANTHER" id="PTHR30529:SF1">
    <property type="entry name" value="CYTOCHROME B561 HOMOLOG 2"/>
    <property type="match status" value="1"/>
</dbReference>
<dbReference type="AlphaFoldDB" id="A0A2W5A0T4"/>
<evidence type="ECO:0000256" key="2">
    <source>
        <dbReference type="ARBA" id="ARBA00004651"/>
    </source>
</evidence>
<evidence type="ECO:0000256" key="13">
    <source>
        <dbReference type="SAM" id="Phobius"/>
    </source>
</evidence>
<comment type="subcellular location">
    <subcellularLocation>
        <location evidence="2">Cell membrane</location>
        <topology evidence="2">Multi-pass membrane protein</topology>
    </subcellularLocation>
</comment>
<dbReference type="Pfam" id="PF01292">
    <property type="entry name" value="Ni_hydr_CYTB"/>
    <property type="match status" value="1"/>
</dbReference>
<evidence type="ECO:0000259" key="14">
    <source>
        <dbReference type="SMART" id="SM00867"/>
    </source>
</evidence>
<dbReference type="Gene3D" id="2.40.128.110">
    <property type="entry name" value="Lipid/polyisoprenoid-binding, YceI-like"/>
    <property type="match status" value="1"/>
</dbReference>
<evidence type="ECO:0000256" key="10">
    <source>
        <dbReference type="ARBA" id="ARBA00023004"/>
    </source>
</evidence>
<feature type="transmembrane region" description="Helical" evidence="13">
    <location>
        <begin position="147"/>
        <end position="165"/>
    </location>
</feature>
<dbReference type="Proteomes" id="UP000249557">
    <property type="component" value="Unassembled WGS sequence"/>
</dbReference>
<feature type="transmembrane region" description="Helical" evidence="13">
    <location>
        <begin position="90"/>
        <end position="111"/>
    </location>
</feature>
<comment type="caution">
    <text evidence="15">The sequence shown here is derived from an EMBL/GenBank/DDBJ whole genome shotgun (WGS) entry which is preliminary data.</text>
</comment>
<keyword evidence="3" id="KW-0813">Transport</keyword>
<sequence>MDMDFTNDDEEYGFLARFFHWSIAFLILGLIPVGLYMTQMENSPFKLEVYAMHKSFGLLVLFLGVARIIWRFVSPPPEHLETHAGWERAMAGAAHAWLYVCVIGMPLSGWLMSSAGQFPIPFFGVHLPALIGANETLADRFYQVHEILAYTLIVVLGLHIAGALKHHVIDRDETLERMAFRSRIRILPAVLFVLVTGTVFAATGLMIFKDFAKGETEAGEQAAMTTDAVTAAEMPDTSNLPANGWAIVPSESTLEFTASLYNSPFTGKFGKFAGQIVFNPADLSNALADIRIDMNNFSTGDESRDGNMRGPDWFDTENFPESRFVATKFEESEQGKYVAIGNLMIRDVTMPLIIPFNLEIADNKAHMTAEVEIDRLAFGMGKGEWEDEATVGHKVLVKIDILAVH</sequence>
<dbReference type="InterPro" id="IPR007372">
    <property type="entry name" value="Lipid/polyisoprenoid-bd_YceI"/>
</dbReference>
<comment type="cofactor">
    <cofactor evidence="1">
        <name>heme b</name>
        <dbReference type="ChEBI" id="CHEBI:60344"/>
    </cofactor>
</comment>
<dbReference type="SUPFAM" id="SSF81342">
    <property type="entry name" value="Transmembrane di-heme cytochromes"/>
    <property type="match status" value="1"/>
</dbReference>
<gene>
    <name evidence="15" type="ORF">DI626_05120</name>
</gene>
<evidence type="ECO:0000313" key="15">
    <source>
        <dbReference type="EMBL" id="PZO86967.1"/>
    </source>
</evidence>
<dbReference type="SMART" id="SM00867">
    <property type="entry name" value="YceI"/>
    <property type="match status" value="1"/>
</dbReference>
<evidence type="ECO:0000256" key="8">
    <source>
        <dbReference type="ARBA" id="ARBA00022982"/>
    </source>
</evidence>
<feature type="transmembrane region" description="Helical" evidence="13">
    <location>
        <begin position="118"/>
        <end position="135"/>
    </location>
</feature>
<evidence type="ECO:0000256" key="1">
    <source>
        <dbReference type="ARBA" id="ARBA00001970"/>
    </source>
</evidence>
<name>A0A2W5A0T4_9BACT</name>
<dbReference type="InterPro" id="IPR036761">
    <property type="entry name" value="TTHA0802/YceI-like_sf"/>
</dbReference>
<feature type="transmembrane region" description="Helical" evidence="13">
    <location>
        <begin position="49"/>
        <end position="70"/>
    </location>
</feature>
<dbReference type="InterPro" id="IPR011577">
    <property type="entry name" value="Cyt_b561_bac/Ni-Hgenase"/>
</dbReference>
<dbReference type="InterPro" id="IPR016174">
    <property type="entry name" value="Di-haem_cyt_TM"/>
</dbReference>
<evidence type="ECO:0000256" key="7">
    <source>
        <dbReference type="ARBA" id="ARBA00022723"/>
    </source>
</evidence>
<evidence type="ECO:0000256" key="11">
    <source>
        <dbReference type="ARBA" id="ARBA00023136"/>
    </source>
</evidence>
<dbReference type="GO" id="GO:0022904">
    <property type="term" value="P:respiratory electron transport chain"/>
    <property type="evidence" value="ECO:0007669"/>
    <property type="project" value="InterPro"/>
</dbReference>
<evidence type="ECO:0000256" key="9">
    <source>
        <dbReference type="ARBA" id="ARBA00022989"/>
    </source>
</evidence>
<keyword evidence="8" id="KW-0249">Electron transport</keyword>
<evidence type="ECO:0000256" key="5">
    <source>
        <dbReference type="ARBA" id="ARBA00022617"/>
    </source>
</evidence>
<accession>A0A2W5A0T4</accession>
<proteinExistence type="inferred from homology"/>
<dbReference type="GO" id="GO:0009055">
    <property type="term" value="F:electron transfer activity"/>
    <property type="evidence" value="ECO:0007669"/>
    <property type="project" value="InterPro"/>
</dbReference>
<evidence type="ECO:0000256" key="6">
    <source>
        <dbReference type="ARBA" id="ARBA00022692"/>
    </source>
</evidence>
<reference evidence="15 16" key="1">
    <citation type="submission" date="2017-08" db="EMBL/GenBank/DDBJ databases">
        <title>Infants hospitalized years apart are colonized by the same room-sourced microbial strains.</title>
        <authorList>
            <person name="Brooks B."/>
            <person name="Olm M.R."/>
            <person name="Firek B.A."/>
            <person name="Baker R."/>
            <person name="Thomas B.C."/>
            <person name="Morowitz M.J."/>
            <person name="Banfield J.F."/>
        </authorList>
    </citation>
    <scope>NUCLEOTIDE SEQUENCE [LARGE SCALE GENOMIC DNA]</scope>
    <source>
        <strain evidence="15">S2_018_000_R2_104</strain>
    </source>
</reference>
<dbReference type="InterPro" id="IPR052168">
    <property type="entry name" value="Cytochrome_b561_oxidase"/>
</dbReference>
<evidence type="ECO:0000256" key="4">
    <source>
        <dbReference type="ARBA" id="ARBA00022475"/>
    </source>
</evidence>
<comment type="similarity">
    <text evidence="12">Belongs to the cytochrome b561 family.</text>
</comment>
<keyword evidence="6 13" id="KW-0812">Transmembrane</keyword>
<dbReference type="PANTHER" id="PTHR30529">
    <property type="entry name" value="CYTOCHROME B561"/>
    <property type="match status" value="1"/>
</dbReference>
<feature type="transmembrane region" description="Helical" evidence="13">
    <location>
        <begin position="186"/>
        <end position="208"/>
    </location>
</feature>
<dbReference type="SUPFAM" id="SSF101874">
    <property type="entry name" value="YceI-like"/>
    <property type="match status" value="1"/>
</dbReference>
<keyword evidence="5" id="KW-0349">Heme</keyword>
<dbReference type="GO" id="GO:0005886">
    <property type="term" value="C:plasma membrane"/>
    <property type="evidence" value="ECO:0007669"/>
    <property type="project" value="UniProtKB-SubCell"/>
</dbReference>
<dbReference type="GO" id="GO:0020037">
    <property type="term" value="F:heme binding"/>
    <property type="evidence" value="ECO:0007669"/>
    <property type="project" value="TreeGrafter"/>
</dbReference>
<evidence type="ECO:0000313" key="16">
    <source>
        <dbReference type="Proteomes" id="UP000249557"/>
    </source>
</evidence>
<dbReference type="EMBL" id="QFNK01000081">
    <property type="protein sequence ID" value="PZO86967.1"/>
    <property type="molecule type" value="Genomic_DNA"/>
</dbReference>
<keyword evidence="4" id="KW-1003">Cell membrane</keyword>
<protein>
    <recommendedName>
        <fullName evidence="14">Lipid/polyisoprenoid-binding YceI-like domain-containing protein</fullName>
    </recommendedName>
</protein>
<feature type="domain" description="Lipid/polyisoprenoid-binding YceI-like" evidence="14">
    <location>
        <begin position="244"/>
        <end position="404"/>
    </location>
</feature>
<dbReference type="Pfam" id="PF04264">
    <property type="entry name" value="YceI"/>
    <property type="match status" value="1"/>
</dbReference>
<evidence type="ECO:0000256" key="12">
    <source>
        <dbReference type="ARBA" id="ARBA00037975"/>
    </source>
</evidence>
<dbReference type="Gene3D" id="1.20.950.20">
    <property type="entry name" value="Transmembrane di-heme cytochromes, Chain C"/>
    <property type="match status" value="1"/>
</dbReference>